<comment type="caution">
    <text evidence="1">The sequence shown here is derived from an EMBL/GenBank/DDBJ whole genome shotgun (WGS) entry which is preliminary data.</text>
</comment>
<name>A0ACC2IXJ2_9PEZI</name>
<dbReference type="Proteomes" id="UP001153334">
    <property type="component" value="Unassembled WGS sequence"/>
</dbReference>
<organism evidence="1 2">
    <name type="scientific">Nemania bipapillata</name>
    <dbReference type="NCBI Taxonomy" id="110536"/>
    <lineage>
        <taxon>Eukaryota</taxon>
        <taxon>Fungi</taxon>
        <taxon>Dikarya</taxon>
        <taxon>Ascomycota</taxon>
        <taxon>Pezizomycotina</taxon>
        <taxon>Sordariomycetes</taxon>
        <taxon>Xylariomycetidae</taxon>
        <taxon>Xylariales</taxon>
        <taxon>Xylariaceae</taxon>
        <taxon>Nemania</taxon>
    </lineage>
</organism>
<keyword evidence="2" id="KW-1185">Reference proteome</keyword>
<evidence type="ECO:0000313" key="1">
    <source>
        <dbReference type="EMBL" id="KAJ8119829.1"/>
    </source>
</evidence>
<reference evidence="1" key="1">
    <citation type="submission" date="2022-11" db="EMBL/GenBank/DDBJ databases">
        <title>Genome Sequence of Nemania bipapillata.</title>
        <authorList>
            <person name="Buettner E."/>
        </authorList>
    </citation>
    <scope>NUCLEOTIDE SEQUENCE</scope>
    <source>
        <strain evidence="1">CP14</strain>
    </source>
</reference>
<proteinExistence type="predicted"/>
<sequence>MLPTALPGARIVQFGAKTAWFGAGSVHADTTTIGTILLDAIRRDRKAHGSSGRPLMFIAHCFGGLAVMQALVTAANNEDDRHIYESLAGIVFMGTPFRGAEQGRQAQMISEARERYIDVDPTILRITQPNDEMLSHVVTQFMDKRAKSHNPAPIVCFYEMEPCDVMAVVNGKVEEKVGLTYVRHQRHD</sequence>
<evidence type="ECO:0000313" key="2">
    <source>
        <dbReference type="Proteomes" id="UP001153334"/>
    </source>
</evidence>
<gene>
    <name evidence="1" type="ORF">ONZ43_g3305</name>
</gene>
<accession>A0ACC2IXJ2</accession>
<protein>
    <submittedName>
        <fullName evidence="1">Uncharacterized protein</fullName>
    </submittedName>
</protein>
<dbReference type="EMBL" id="JAPESX010000759">
    <property type="protein sequence ID" value="KAJ8119829.1"/>
    <property type="molecule type" value="Genomic_DNA"/>
</dbReference>